<keyword evidence="3 12" id="KW-0812">Transmembrane</keyword>
<feature type="transmembrane region" description="Helical" evidence="12">
    <location>
        <begin position="138"/>
        <end position="160"/>
    </location>
</feature>
<accession>C7R3T4</accession>
<dbReference type="HOGENOM" id="CLU_060266_1_0_11"/>
<evidence type="ECO:0000256" key="2">
    <source>
        <dbReference type="ARBA" id="ARBA00022475"/>
    </source>
</evidence>
<evidence type="ECO:0000256" key="9">
    <source>
        <dbReference type="ARBA" id="ARBA00023136"/>
    </source>
</evidence>
<feature type="transmembrane region" description="Helical" evidence="12">
    <location>
        <begin position="20"/>
        <end position="42"/>
    </location>
</feature>
<evidence type="ECO:0000256" key="8">
    <source>
        <dbReference type="ARBA" id="ARBA00023133"/>
    </source>
</evidence>
<dbReference type="PANTHER" id="PTHR35457:SF1">
    <property type="entry name" value="HEME A SYNTHASE"/>
    <property type="match status" value="1"/>
</dbReference>
<dbReference type="AlphaFoldDB" id="C7R3T4"/>
<name>C7R3T4_JONDD</name>
<keyword evidence="10" id="KW-1015">Disulfide bond</keyword>
<evidence type="ECO:0000256" key="12">
    <source>
        <dbReference type="SAM" id="Phobius"/>
    </source>
</evidence>
<dbReference type="EMBL" id="CP001706">
    <property type="protein sequence ID" value="ACV08791.1"/>
    <property type="molecule type" value="Genomic_DNA"/>
</dbReference>
<dbReference type="InterPro" id="IPR050450">
    <property type="entry name" value="COX15/CtaA_HemeA_synthase"/>
</dbReference>
<evidence type="ECO:0000256" key="5">
    <source>
        <dbReference type="ARBA" id="ARBA00022989"/>
    </source>
</evidence>
<dbReference type="Proteomes" id="UP000000628">
    <property type="component" value="Chromosome"/>
</dbReference>
<dbReference type="OrthoDB" id="5241540at2"/>
<dbReference type="GO" id="GO:0046872">
    <property type="term" value="F:metal ion binding"/>
    <property type="evidence" value="ECO:0007669"/>
    <property type="project" value="UniProtKB-KW"/>
</dbReference>
<feature type="transmembrane region" description="Helical" evidence="12">
    <location>
        <begin position="222"/>
        <end position="242"/>
    </location>
</feature>
<dbReference type="eggNOG" id="COG1612">
    <property type="taxonomic scope" value="Bacteria"/>
</dbReference>
<dbReference type="GO" id="GO:0016020">
    <property type="term" value="C:membrane"/>
    <property type="evidence" value="ECO:0007669"/>
    <property type="project" value="UniProtKB-SubCell"/>
</dbReference>
<reference evidence="13 14" key="1">
    <citation type="journal article" date="2009" name="Stand. Genomic Sci.">
        <title>Complete genome sequence of Jonesia denitrificans type strain (Prevot 55134).</title>
        <authorList>
            <person name="Pukall R."/>
            <person name="Gehrich-Schroter G."/>
            <person name="Lapidus A."/>
            <person name="Nolan M."/>
            <person name="Glavina Del Rio T."/>
            <person name="Lucas S."/>
            <person name="Chen F."/>
            <person name="Tice H."/>
            <person name="Pitluck S."/>
            <person name="Cheng J.F."/>
            <person name="Copeland A."/>
            <person name="Saunders E."/>
            <person name="Brettin T."/>
            <person name="Detter J.C."/>
            <person name="Bruce D."/>
            <person name="Goodwin L."/>
            <person name="Pati A."/>
            <person name="Ivanova N."/>
            <person name="Mavromatis K."/>
            <person name="Ovchinnikova G."/>
            <person name="Chen A."/>
            <person name="Palaniappan K."/>
            <person name="Land M."/>
            <person name="Hauser L."/>
            <person name="Chang Y.J."/>
            <person name="Jeffries C.D."/>
            <person name="Chain P."/>
            <person name="Goker M."/>
            <person name="Bristow J."/>
            <person name="Eisen J.A."/>
            <person name="Markowitz V."/>
            <person name="Hugenholtz P."/>
            <person name="Kyrpides N.C."/>
            <person name="Klenk H.P."/>
            <person name="Han C."/>
        </authorList>
    </citation>
    <scope>NUCLEOTIDE SEQUENCE [LARGE SCALE GENOMIC DNA]</scope>
    <source>
        <strain evidence="14">ATCC 14870 / DSM 20603 / BCRC 15368 / CIP 55.134 / JCM 11481 / NBRC 15587 / NCTC 10816 / Prevot 55134</strain>
    </source>
</reference>
<gene>
    <name evidence="13" type="ordered locus">Jden_1135</name>
</gene>
<evidence type="ECO:0000256" key="11">
    <source>
        <dbReference type="ARBA" id="ARBA00023444"/>
    </source>
</evidence>
<organism evidence="13 14">
    <name type="scientific">Jonesia denitrificans (strain ATCC 14870 / DSM 20603 / BCRC 15368 / CIP 55.134 / JCM 11481 / NBRC 15587 / NCTC 10816 / Prevot 55134)</name>
    <name type="common">Listeria denitrificans</name>
    <dbReference type="NCBI Taxonomy" id="471856"/>
    <lineage>
        <taxon>Bacteria</taxon>
        <taxon>Bacillati</taxon>
        <taxon>Actinomycetota</taxon>
        <taxon>Actinomycetes</taxon>
        <taxon>Micrococcales</taxon>
        <taxon>Jonesiaceae</taxon>
        <taxon>Jonesia</taxon>
    </lineage>
</organism>
<keyword evidence="5 12" id="KW-1133">Transmembrane helix</keyword>
<keyword evidence="8" id="KW-0350">Heme biosynthesis</keyword>
<evidence type="ECO:0000256" key="3">
    <source>
        <dbReference type="ARBA" id="ARBA00022692"/>
    </source>
</evidence>
<dbReference type="GO" id="GO:0016491">
    <property type="term" value="F:oxidoreductase activity"/>
    <property type="evidence" value="ECO:0007669"/>
    <property type="project" value="UniProtKB-KW"/>
</dbReference>
<keyword evidence="14" id="KW-1185">Reference proteome</keyword>
<evidence type="ECO:0000256" key="6">
    <source>
        <dbReference type="ARBA" id="ARBA00023002"/>
    </source>
</evidence>
<evidence type="ECO:0000256" key="1">
    <source>
        <dbReference type="ARBA" id="ARBA00004141"/>
    </source>
</evidence>
<dbReference type="KEGG" id="jde:Jden_1135"/>
<keyword evidence="2" id="KW-1003">Cell membrane</keyword>
<feature type="transmembrane region" description="Helical" evidence="12">
    <location>
        <begin position="172"/>
        <end position="195"/>
    </location>
</feature>
<sequence>MSSSPNDTTVRPRTWRLHRWAHPIAIANIVVQVGIVLTGGLVRLTGSGLGCSTWPMCEPGQFTPQFHEATSFHPFIEFGNRTLTGVLAVVAILLVLSVAFDPTRTRFVRTLAWAPLIGTALQAVLGGITVLVDLHPAIVGSHFIVSVIIIGLSALVQFYVSDTPRPGIAGVPRWLIIAVRCALVALIPVVVLGVITTGAGPHSGDAEIGYRFAVDPMTMARIHAMSVWVFVAVLAVTGYGVSRYRAVVTPTQRRAWLWVVVVTALQGLVGYFQTFNGLPIAAVATHMLLAGILTVVTVRWGLLFTTLRATRVGAHLQS</sequence>
<dbReference type="Pfam" id="PF02628">
    <property type="entry name" value="COX15-CtaA"/>
    <property type="match status" value="1"/>
</dbReference>
<keyword evidence="7" id="KW-0408">Iron</keyword>
<dbReference type="PANTHER" id="PTHR35457">
    <property type="entry name" value="HEME A SYNTHASE"/>
    <property type="match status" value="1"/>
</dbReference>
<dbReference type="STRING" id="471856.Jden_1135"/>
<feature type="transmembrane region" description="Helical" evidence="12">
    <location>
        <begin position="254"/>
        <end position="272"/>
    </location>
</feature>
<evidence type="ECO:0000313" key="13">
    <source>
        <dbReference type="EMBL" id="ACV08791.1"/>
    </source>
</evidence>
<keyword evidence="4" id="KW-0479">Metal-binding</keyword>
<proteinExistence type="predicted"/>
<feature type="transmembrane region" description="Helical" evidence="12">
    <location>
        <begin position="112"/>
        <end position="132"/>
    </location>
</feature>
<evidence type="ECO:0000256" key="7">
    <source>
        <dbReference type="ARBA" id="ARBA00023004"/>
    </source>
</evidence>
<evidence type="ECO:0000256" key="4">
    <source>
        <dbReference type="ARBA" id="ARBA00022723"/>
    </source>
</evidence>
<keyword evidence="6" id="KW-0560">Oxidoreductase</keyword>
<keyword evidence="9 12" id="KW-0472">Membrane</keyword>
<dbReference type="GO" id="GO:0006784">
    <property type="term" value="P:heme A biosynthetic process"/>
    <property type="evidence" value="ECO:0007669"/>
    <property type="project" value="InterPro"/>
</dbReference>
<feature type="transmembrane region" description="Helical" evidence="12">
    <location>
        <begin position="278"/>
        <end position="302"/>
    </location>
</feature>
<evidence type="ECO:0000256" key="10">
    <source>
        <dbReference type="ARBA" id="ARBA00023157"/>
    </source>
</evidence>
<comment type="pathway">
    <text evidence="11">Porphyrin-containing compound metabolism.</text>
</comment>
<feature type="transmembrane region" description="Helical" evidence="12">
    <location>
        <begin position="82"/>
        <end position="100"/>
    </location>
</feature>
<dbReference type="InterPro" id="IPR003780">
    <property type="entry name" value="COX15/CtaA_fam"/>
</dbReference>
<dbReference type="RefSeq" id="WP_015771419.1">
    <property type="nucleotide sequence ID" value="NC_013174.1"/>
</dbReference>
<comment type="subcellular location">
    <subcellularLocation>
        <location evidence="1">Membrane</location>
        <topology evidence="1">Multi-pass membrane protein</topology>
    </subcellularLocation>
</comment>
<evidence type="ECO:0000313" key="14">
    <source>
        <dbReference type="Proteomes" id="UP000000628"/>
    </source>
</evidence>
<protein>
    <submittedName>
        <fullName evidence="13">Cytochrome oxidase assembly</fullName>
    </submittedName>
</protein>